<dbReference type="KEGG" id="asl:Aeqsu_1306"/>
<reference evidence="1 2" key="1">
    <citation type="submission" date="2012-06" db="EMBL/GenBank/DDBJ databases">
        <title>The complete genome of Aequorivita sublithincola DSM 14238.</title>
        <authorList>
            <consortium name="US DOE Joint Genome Institute (JGI-PGF)"/>
            <person name="Lucas S."/>
            <person name="Copeland A."/>
            <person name="Lapidus A."/>
            <person name="Goodwin L."/>
            <person name="Pitluck S."/>
            <person name="Peters L."/>
            <person name="Munk A.C.C."/>
            <person name="Kyrpides N."/>
            <person name="Mavromatis K."/>
            <person name="Pagani I."/>
            <person name="Ivanova N."/>
            <person name="Ovchinnikova G."/>
            <person name="Zeytun A."/>
            <person name="Detter J.C."/>
            <person name="Han C."/>
            <person name="Land M."/>
            <person name="Hauser L."/>
            <person name="Markowitz V."/>
            <person name="Cheng J.-F."/>
            <person name="Hugenholtz P."/>
            <person name="Woyke T."/>
            <person name="Wu D."/>
            <person name="Tindall B."/>
            <person name="Faehnrich R."/>
            <person name="Brambilla E."/>
            <person name="Klenk H.-P."/>
            <person name="Eisen J.A."/>
        </authorList>
    </citation>
    <scope>NUCLEOTIDE SEQUENCE [LARGE SCALE GENOMIC DNA]</scope>
    <source>
        <strain evidence="2">DSM 14238 / LMG 21431 / ACAM 643 / 9-3</strain>
    </source>
</reference>
<dbReference type="AlphaFoldDB" id="I3YUY1"/>
<gene>
    <name evidence="1" type="ordered locus">Aeqsu_1306</name>
</gene>
<organism evidence="1 2">
    <name type="scientific">Aequorivita sublithincola (strain DSM 14238 / LMG 21431 / ACAM 643 / 9-3)</name>
    <dbReference type="NCBI Taxonomy" id="746697"/>
    <lineage>
        <taxon>Bacteria</taxon>
        <taxon>Pseudomonadati</taxon>
        <taxon>Bacteroidota</taxon>
        <taxon>Flavobacteriia</taxon>
        <taxon>Flavobacteriales</taxon>
        <taxon>Flavobacteriaceae</taxon>
        <taxon>Aequorivita</taxon>
    </lineage>
</organism>
<accession>I3YUY1</accession>
<dbReference type="STRING" id="746697.Aeqsu_1306"/>
<dbReference type="HOGENOM" id="CLU_1657110_0_0_10"/>
<sequence length="159" mass="18691">MKKFRLPRKTKKRLKRGLWLYPLDEKGNSLMARPSRSQEDYDAYKRGELRNLGSLYNSRKRQLEFRSKIDPEITVTDVVLKTYVDDLIAKEYRKWAFQILVKAKNHSKAKKAYYNFVNAYLLQKKDGSFGNVACLAVDHAEELLKKPYNPSKKKQVTLT</sequence>
<dbReference type="RefSeq" id="WP_014782057.1">
    <property type="nucleotide sequence ID" value="NC_018013.1"/>
</dbReference>
<dbReference type="OrthoDB" id="1444395at2"/>
<evidence type="ECO:0000313" key="1">
    <source>
        <dbReference type="EMBL" id="AFL80799.1"/>
    </source>
</evidence>
<keyword evidence="2" id="KW-1185">Reference proteome</keyword>
<evidence type="ECO:0000313" key="2">
    <source>
        <dbReference type="Proteomes" id="UP000006049"/>
    </source>
</evidence>
<dbReference type="EMBL" id="CP003280">
    <property type="protein sequence ID" value="AFL80799.1"/>
    <property type="molecule type" value="Genomic_DNA"/>
</dbReference>
<dbReference type="Proteomes" id="UP000006049">
    <property type="component" value="Chromosome"/>
</dbReference>
<name>I3YUY1_AEQSU</name>
<proteinExistence type="predicted"/>
<protein>
    <submittedName>
        <fullName evidence="1">Uncharacterized protein</fullName>
    </submittedName>
</protein>